<evidence type="ECO:0000313" key="1">
    <source>
        <dbReference type="EMBL" id="MBI5170575.1"/>
    </source>
</evidence>
<dbReference type="AlphaFoldDB" id="A0A933W2Y5"/>
<dbReference type="Gene3D" id="3.30.360.10">
    <property type="entry name" value="Dihydrodipicolinate Reductase, domain 2"/>
    <property type="match status" value="1"/>
</dbReference>
<name>A0A933W2Y5_UNCEI</name>
<dbReference type="Gene3D" id="3.40.50.720">
    <property type="entry name" value="NAD(P)-binding Rossmann-like Domain"/>
    <property type="match status" value="1"/>
</dbReference>
<dbReference type="InterPro" id="IPR050085">
    <property type="entry name" value="AGPR"/>
</dbReference>
<dbReference type="PANTHER" id="PTHR32338">
    <property type="entry name" value="N-ACETYL-GAMMA-GLUTAMYL-PHOSPHATE REDUCTASE, CHLOROPLASTIC-RELATED-RELATED"/>
    <property type="match status" value="1"/>
</dbReference>
<evidence type="ECO:0000313" key="2">
    <source>
        <dbReference type="Proteomes" id="UP000696931"/>
    </source>
</evidence>
<protein>
    <submittedName>
        <fullName evidence="1">N-acetyl-gamma-glutamyl-phosphate reductase</fullName>
    </submittedName>
</protein>
<accession>A0A933W2Y5</accession>
<dbReference type="Proteomes" id="UP000696931">
    <property type="component" value="Unassembled WGS sequence"/>
</dbReference>
<organism evidence="1 2">
    <name type="scientific">Eiseniibacteriota bacterium</name>
    <dbReference type="NCBI Taxonomy" id="2212470"/>
    <lineage>
        <taxon>Bacteria</taxon>
        <taxon>Candidatus Eiseniibacteriota</taxon>
    </lineage>
</organism>
<comment type="caution">
    <text evidence="1">The sequence shown here is derived from an EMBL/GenBank/DDBJ whole genome shotgun (WGS) entry which is preliminary data.</text>
</comment>
<reference evidence="1" key="1">
    <citation type="submission" date="2020-07" db="EMBL/GenBank/DDBJ databases">
        <title>Huge and variable diversity of episymbiotic CPR bacteria and DPANN archaea in groundwater ecosystems.</title>
        <authorList>
            <person name="He C.Y."/>
            <person name="Keren R."/>
            <person name="Whittaker M."/>
            <person name="Farag I.F."/>
            <person name="Doudna J."/>
            <person name="Cate J.H.D."/>
            <person name="Banfield J.F."/>
        </authorList>
    </citation>
    <scope>NUCLEOTIDE SEQUENCE</scope>
    <source>
        <strain evidence="1">NC_groundwater_1813_Pr3_B-0.1um_71_17</strain>
    </source>
</reference>
<dbReference type="PANTHER" id="PTHR32338:SF10">
    <property type="entry name" value="N-ACETYL-GAMMA-GLUTAMYL-PHOSPHATE REDUCTASE, CHLOROPLASTIC-RELATED"/>
    <property type="match status" value="1"/>
</dbReference>
<proteinExistence type="predicted"/>
<sequence>DGHTLLATTAIDNLVKGAAGQALQNLNVLLGWPEAWGLPVHGNPW</sequence>
<dbReference type="EMBL" id="JACRIW010000099">
    <property type="protein sequence ID" value="MBI5170575.1"/>
    <property type="molecule type" value="Genomic_DNA"/>
</dbReference>
<gene>
    <name evidence="1" type="ORF">HZA61_13890</name>
</gene>
<feature type="non-terminal residue" evidence="1">
    <location>
        <position position="1"/>
    </location>
</feature>